<dbReference type="EMBL" id="BAAAHK010000001">
    <property type="protein sequence ID" value="GAA0925066.1"/>
    <property type="molecule type" value="Genomic_DNA"/>
</dbReference>
<protein>
    <recommendedName>
        <fullName evidence="1">VOC domain-containing protein</fullName>
    </recommendedName>
</protein>
<evidence type="ECO:0000313" key="3">
    <source>
        <dbReference type="Proteomes" id="UP001500542"/>
    </source>
</evidence>
<dbReference type="InterPro" id="IPR037523">
    <property type="entry name" value="VOC_core"/>
</dbReference>
<name>A0ABN1PAC0_9ACTN</name>
<evidence type="ECO:0000259" key="1">
    <source>
        <dbReference type="PROSITE" id="PS51819"/>
    </source>
</evidence>
<organism evidence="2 3">
    <name type="scientific">Kribbella koreensis</name>
    <dbReference type="NCBI Taxonomy" id="57909"/>
    <lineage>
        <taxon>Bacteria</taxon>
        <taxon>Bacillati</taxon>
        <taxon>Actinomycetota</taxon>
        <taxon>Actinomycetes</taxon>
        <taxon>Propionibacteriales</taxon>
        <taxon>Kribbellaceae</taxon>
        <taxon>Kribbella</taxon>
    </lineage>
</organism>
<dbReference type="InterPro" id="IPR029068">
    <property type="entry name" value="Glyas_Bleomycin-R_OHBP_Dase"/>
</dbReference>
<reference evidence="2 3" key="1">
    <citation type="journal article" date="2019" name="Int. J. Syst. Evol. Microbiol.">
        <title>The Global Catalogue of Microorganisms (GCM) 10K type strain sequencing project: providing services to taxonomists for standard genome sequencing and annotation.</title>
        <authorList>
            <consortium name="The Broad Institute Genomics Platform"/>
            <consortium name="The Broad Institute Genome Sequencing Center for Infectious Disease"/>
            <person name="Wu L."/>
            <person name="Ma J."/>
        </authorList>
    </citation>
    <scope>NUCLEOTIDE SEQUENCE [LARGE SCALE GENOMIC DNA]</scope>
    <source>
        <strain evidence="2 3">JCM 10977</strain>
    </source>
</reference>
<comment type="caution">
    <text evidence="2">The sequence shown here is derived from an EMBL/GenBank/DDBJ whole genome shotgun (WGS) entry which is preliminary data.</text>
</comment>
<keyword evidence="3" id="KW-1185">Reference proteome</keyword>
<dbReference type="InterPro" id="IPR004360">
    <property type="entry name" value="Glyas_Fos-R_dOase_dom"/>
</dbReference>
<dbReference type="Proteomes" id="UP001500542">
    <property type="component" value="Unassembled WGS sequence"/>
</dbReference>
<dbReference type="Gene3D" id="3.10.180.10">
    <property type="entry name" value="2,3-Dihydroxybiphenyl 1,2-Dioxygenase, domain 1"/>
    <property type="match status" value="1"/>
</dbReference>
<feature type="domain" description="VOC" evidence="1">
    <location>
        <begin position="3"/>
        <end position="108"/>
    </location>
</feature>
<proteinExistence type="predicted"/>
<dbReference type="SUPFAM" id="SSF54593">
    <property type="entry name" value="Glyoxalase/Bleomycin resistance protein/Dihydroxybiphenyl dioxygenase"/>
    <property type="match status" value="1"/>
</dbReference>
<evidence type="ECO:0000313" key="2">
    <source>
        <dbReference type="EMBL" id="GAA0925066.1"/>
    </source>
</evidence>
<dbReference type="Pfam" id="PF00903">
    <property type="entry name" value="Glyoxalase"/>
    <property type="match status" value="1"/>
</dbReference>
<dbReference type="PROSITE" id="PS51819">
    <property type="entry name" value="VOC"/>
    <property type="match status" value="1"/>
</dbReference>
<dbReference type="RefSeq" id="WP_343964176.1">
    <property type="nucleotide sequence ID" value="NZ_BAAAHK010000001.1"/>
</dbReference>
<accession>A0ABN1PAC0</accession>
<gene>
    <name evidence="2" type="ORF">GCM10009554_04390</name>
</gene>
<sequence length="116" mass="12697">MINGAHVIIYSQDAEADRAFLRDVLGYPHVDAGHGWLIFKLPPAEVAVHPAEGSGSHELFLMCDDLAETIADLESRGVEFPDPPEEARWGILTTIRLPGGGDLGLYQPHHEPAYDL</sequence>